<dbReference type="EMBL" id="LGFT01000044">
    <property type="protein sequence ID" value="KUK43865.1"/>
    <property type="molecule type" value="Genomic_DNA"/>
</dbReference>
<organism evidence="1 2">
    <name type="scientific">Methanothrix harundinacea</name>
    <dbReference type="NCBI Taxonomy" id="301375"/>
    <lineage>
        <taxon>Archaea</taxon>
        <taxon>Methanobacteriati</taxon>
        <taxon>Methanobacteriota</taxon>
        <taxon>Stenosarchaea group</taxon>
        <taxon>Methanomicrobia</taxon>
        <taxon>Methanotrichales</taxon>
        <taxon>Methanotrichaceae</taxon>
        <taxon>Methanothrix</taxon>
    </lineage>
</organism>
<gene>
    <name evidence="1" type="ORF">XD72_1765</name>
</gene>
<dbReference type="Proteomes" id="UP000057043">
    <property type="component" value="Unassembled WGS sequence"/>
</dbReference>
<evidence type="ECO:0000313" key="1">
    <source>
        <dbReference type="EMBL" id="KUK43865.1"/>
    </source>
</evidence>
<comment type="caution">
    <text evidence="1">The sequence shown here is derived from an EMBL/GenBank/DDBJ whole genome shotgun (WGS) entry which is preliminary data.</text>
</comment>
<evidence type="ECO:0000313" key="2">
    <source>
        <dbReference type="Proteomes" id="UP000057043"/>
    </source>
</evidence>
<reference evidence="1 2" key="1">
    <citation type="journal article" date="2015" name="MBio">
        <title>Genome-Resolved Metagenomic Analysis Reveals Roles for Candidate Phyla and Other Microbial Community Members in Biogeochemical Transformations in Oil Reservoirs.</title>
        <authorList>
            <person name="Hu P."/>
            <person name="Tom L."/>
            <person name="Singh A."/>
            <person name="Thomas B.C."/>
            <person name="Baker B.J."/>
            <person name="Piceno Y.M."/>
            <person name="Andersen G.L."/>
            <person name="Banfield J.F."/>
        </authorList>
    </citation>
    <scope>NUCLEOTIDE SEQUENCE [LARGE SCALE GENOMIC DNA]</scope>
    <source>
        <strain evidence="1">57_489</strain>
    </source>
</reference>
<accession>A0A101FSX0</accession>
<proteinExistence type="predicted"/>
<name>A0A101FSX0_9EURY</name>
<protein>
    <submittedName>
        <fullName evidence="1">Uncharacterized protein</fullName>
    </submittedName>
</protein>
<sequence length="42" mass="4768">MATATDFTVKHCREREVGIPYSGTAGFEMAGRWQDDLFREST</sequence>
<dbReference type="AlphaFoldDB" id="A0A101FSX0"/>